<dbReference type="InterPro" id="IPR009606">
    <property type="entry name" value="DEAL/Modifying_wall_lignin1/2"/>
</dbReference>
<keyword evidence="5 7" id="KW-0472">Membrane</keyword>
<dbReference type="GO" id="GO:0012505">
    <property type="term" value="C:endomembrane system"/>
    <property type="evidence" value="ECO:0007669"/>
    <property type="project" value="UniProtKB-SubCell"/>
</dbReference>
<feature type="transmembrane region" description="Helical" evidence="7">
    <location>
        <begin position="96"/>
        <end position="117"/>
    </location>
</feature>
<accession>A0AAN7R085</accession>
<feature type="chain" id="PRO_5042858516" evidence="8">
    <location>
        <begin position="21"/>
        <end position="164"/>
    </location>
</feature>
<evidence type="ECO:0000256" key="6">
    <source>
        <dbReference type="ARBA" id="ARBA00029467"/>
    </source>
</evidence>
<proteinExistence type="inferred from homology"/>
<feature type="signal peptide" evidence="8">
    <location>
        <begin position="1"/>
        <end position="20"/>
    </location>
</feature>
<dbReference type="Pfam" id="PF06749">
    <property type="entry name" value="DUF1218"/>
    <property type="match status" value="1"/>
</dbReference>
<keyword evidence="2 7" id="KW-0812">Transmembrane</keyword>
<organism evidence="9 10">
    <name type="scientific">Trapa natans</name>
    <name type="common">Water chestnut</name>
    <dbReference type="NCBI Taxonomy" id="22666"/>
    <lineage>
        <taxon>Eukaryota</taxon>
        <taxon>Viridiplantae</taxon>
        <taxon>Streptophyta</taxon>
        <taxon>Embryophyta</taxon>
        <taxon>Tracheophyta</taxon>
        <taxon>Spermatophyta</taxon>
        <taxon>Magnoliopsida</taxon>
        <taxon>eudicotyledons</taxon>
        <taxon>Gunneridae</taxon>
        <taxon>Pentapetalae</taxon>
        <taxon>rosids</taxon>
        <taxon>malvids</taxon>
        <taxon>Myrtales</taxon>
        <taxon>Lythraceae</taxon>
        <taxon>Trapa</taxon>
    </lineage>
</organism>
<feature type="transmembrane region" description="Helical" evidence="7">
    <location>
        <begin position="137"/>
        <end position="156"/>
    </location>
</feature>
<comment type="subcellular location">
    <subcellularLocation>
        <location evidence="1">Endomembrane system</location>
        <topology evidence="1">Multi-pass membrane protein</topology>
    </subcellularLocation>
</comment>
<protein>
    <submittedName>
        <fullName evidence="9">Uncharacterized protein</fullName>
    </submittedName>
</protein>
<evidence type="ECO:0000256" key="8">
    <source>
        <dbReference type="SAM" id="SignalP"/>
    </source>
</evidence>
<keyword evidence="3 8" id="KW-0732">Signal</keyword>
<evidence type="ECO:0000256" key="4">
    <source>
        <dbReference type="ARBA" id="ARBA00022989"/>
    </source>
</evidence>
<evidence type="ECO:0000313" key="10">
    <source>
        <dbReference type="Proteomes" id="UP001346149"/>
    </source>
</evidence>
<comment type="caution">
    <text evidence="9">The sequence shown here is derived from an EMBL/GenBank/DDBJ whole genome shotgun (WGS) entry which is preliminary data.</text>
</comment>
<name>A0AAN7R085_TRANT</name>
<keyword evidence="4 7" id="KW-1133">Transmembrane helix</keyword>
<reference evidence="9 10" key="1">
    <citation type="journal article" date="2023" name="Hortic Res">
        <title>Pangenome of water caltrop reveals structural variations and asymmetric subgenome divergence after allopolyploidization.</title>
        <authorList>
            <person name="Zhang X."/>
            <person name="Chen Y."/>
            <person name="Wang L."/>
            <person name="Yuan Y."/>
            <person name="Fang M."/>
            <person name="Shi L."/>
            <person name="Lu R."/>
            <person name="Comes H.P."/>
            <person name="Ma Y."/>
            <person name="Chen Y."/>
            <person name="Huang G."/>
            <person name="Zhou Y."/>
            <person name="Zheng Z."/>
            <person name="Qiu Y."/>
        </authorList>
    </citation>
    <scope>NUCLEOTIDE SEQUENCE [LARGE SCALE GENOMIC DNA]</scope>
    <source>
        <strain evidence="9">F231</strain>
    </source>
</reference>
<sequence>MVKAWGILVCVLIIALDISAGILGFQAEVKQNKVKHQLRLWVFECRDPNQDAFKLGMAAAALLVAAHVLANFLGGCDGIICSQRENQNKAPPSRQLTILCLIFTWIILAVGLSMLVIGAMSNHKRRATCGFTHHHLLSVGGILCFVHGLFSVAYYVSATAGAPI</sequence>
<gene>
    <name evidence="9" type="ORF">SAY86_010482</name>
</gene>
<evidence type="ECO:0000256" key="3">
    <source>
        <dbReference type="ARBA" id="ARBA00022729"/>
    </source>
</evidence>
<dbReference type="AlphaFoldDB" id="A0AAN7R085"/>
<dbReference type="Proteomes" id="UP001346149">
    <property type="component" value="Unassembled WGS sequence"/>
</dbReference>
<comment type="similarity">
    <text evidence="6">Belongs to the DESIGUAL family.</text>
</comment>
<evidence type="ECO:0000256" key="7">
    <source>
        <dbReference type="SAM" id="Phobius"/>
    </source>
</evidence>
<keyword evidence="10" id="KW-1185">Reference proteome</keyword>
<dbReference type="EMBL" id="JAXQNO010000012">
    <property type="protein sequence ID" value="KAK4786649.1"/>
    <property type="molecule type" value="Genomic_DNA"/>
</dbReference>
<dbReference type="InterPro" id="IPR052222">
    <property type="entry name" value="DESIGUAL"/>
</dbReference>
<dbReference type="PANTHER" id="PTHR31769">
    <property type="entry name" value="OS07G0462200 PROTEIN-RELATED"/>
    <property type="match status" value="1"/>
</dbReference>
<feature type="transmembrane region" description="Helical" evidence="7">
    <location>
        <begin position="55"/>
        <end position="75"/>
    </location>
</feature>
<evidence type="ECO:0000256" key="1">
    <source>
        <dbReference type="ARBA" id="ARBA00004127"/>
    </source>
</evidence>
<evidence type="ECO:0000256" key="5">
    <source>
        <dbReference type="ARBA" id="ARBA00023136"/>
    </source>
</evidence>
<evidence type="ECO:0000313" key="9">
    <source>
        <dbReference type="EMBL" id="KAK4786649.1"/>
    </source>
</evidence>
<evidence type="ECO:0000256" key="2">
    <source>
        <dbReference type="ARBA" id="ARBA00022692"/>
    </source>
</evidence>